<dbReference type="VEuPathDB" id="FungiDB:PYU1_G007319"/>
<dbReference type="EnsemblProtists" id="PYU1_T007335">
    <property type="protein sequence ID" value="PYU1_T007335"/>
    <property type="gene ID" value="PYU1_G007319"/>
</dbReference>
<reference evidence="2" key="3">
    <citation type="submission" date="2015-02" db="UniProtKB">
        <authorList>
            <consortium name="EnsemblProtists"/>
        </authorList>
    </citation>
    <scope>IDENTIFICATION</scope>
    <source>
        <strain evidence="2">DAOM BR144</strain>
    </source>
</reference>
<dbReference type="EMBL" id="GL376629">
    <property type="status" value="NOT_ANNOTATED_CDS"/>
    <property type="molecule type" value="Genomic_DNA"/>
</dbReference>
<feature type="compositionally biased region" description="Low complexity" evidence="1">
    <location>
        <begin position="20"/>
        <end position="33"/>
    </location>
</feature>
<dbReference type="InParanoid" id="K3WQU3"/>
<evidence type="ECO:0000313" key="3">
    <source>
        <dbReference type="Proteomes" id="UP000019132"/>
    </source>
</evidence>
<name>K3WQU3_GLOUD</name>
<reference evidence="3" key="2">
    <citation type="submission" date="2010-04" db="EMBL/GenBank/DDBJ databases">
        <authorList>
            <person name="Buell R."/>
            <person name="Hamilton J."/>
            <person name="Hostetler J."/>
        </authorList>
    </citation>
    <scope>NUCLEOTIDE SEQUENCE [LARGE SCALE GENOMIC DNA]</scope>
    <source>
        <strain evidence="3">DAOM:BR144</strain>
    </source>
</reference>
<dbReference type="eggNOG" id="ENOG502S7NQ">
    <property type="taxonomic scope" value="Eukaryota"/>
</dbReference>
<dbReference type="HOGENOM" id="CLU_148353_0_0_1"/>
<sequence length="158" mass="17319">MRVAEASPPSLSQPREVRRSGSPLKSSLKPQSPARRVHDADEADANEEDAVFHGERNEGADDTITVLAHVKDKIIPVHCGFGTQLVVWLGHVAIARFGEDEMDDKEGNNENAMHAHGWMQLGIPTKIVKDGKHELKLTDLICDVLPNNSHVYISTSLG</sequence>
<accession>K3WQU3</accession>
<protein>
    <submittedName>
        <fullName evidence="2">Uncharacterized protein</fullName>
    </submittedName>
</protein>
<dbReference type="AlphaFoldDB" id="K3WQU3"/>
<dbReference type="Proteomes" id="UP000019132">
    <property type="component" value="Unassembled WGS sequence"/>
</dbReference>
<organism evidence="2 3">
    <name type="scientific">Globisporangium ultimum (strain ATCC 200006 / CBS 805.95 / DAOM BR144)</name>
    <name type="common">Pythium ultimum</name>
    <dbReference type="NCBI Taxonomy" id="431595"/>
    <lineage>
        <taxon>Eukaryota</taxon>
        <taxon>Sar</taxon>
        <taxon>Stramenopiles</taxon>
        <taxon>Oomycota</taxon>
        <taxon>Peronosporomycetes</taxon>
        <taxon>Pythiales</taxon>
        <taxon>Pythiaceae</taxon>
        <taxon>Globisporangium</taxon>
    </lineage>
</organism>
<reference evidence="3" key="1">
    <citation type="journal article" date="2010" name="Genome Biol.">
        <title>Genome sequence of the necrotrophic plant pathogen Pythium ultimum reveals original pathogenicity mechanisms and effector repertoire.</title>
        <authorList>
            <person name="Levesque C.A."/>
            <person name="Brouwer H."/>
            <person name="Cano L."/>
            <person name="Hamilton J.P."/>
            <person name="Holt C."/>
            <person name="Huitema E."/>
            <person name="Raffaele S."/>
            <person name="Robideau G.P."/>
            <person name="Thines M."/>
            <person name="Win J."/>
            <person name="Zerillo M.M."/>
            <person name="Beakes G.W."/>
            <person name="Boore J.L."/>
            <person name="Busam D."/>
            <person name="Dumas B."/>
            <person name="Ferriera S."/>
            <person name="Fuerstenberg S.I."/>
            <person name="Gachon C.M."/>
            <person name="Gaulin E."/>
            <person name="Govers F."/>
            <person name="Grenville-Briggs L."/>
            <person name="Horner N."/>
            <person name="Hostetler J."/>
            <person name="Jiang R.H."/>
            <person name="Johnson J."/>
            <person name="Krajaejun T."/>
            <person name="Lin H."/>
            <person name="Meijer H.J."/>
            <person name="Moore B."/>
            <person name="Morris P."/>
            <person name="Phuntmart V."/>
            <person name="Puiu D."/>
            <person name="Shetty J."/>
            <person name="Stajich J.E."/>
            <person name="Tripathy S."/>
            <person name="Wawra S."/>
            <person name="van West P."/>
            <person name="Whitty B.R."/>
            <person name="Coutinho P.M."/>
            <person name="Henrissat B."/>
            <person name="Martin F."/>
            <person name="Thomas P.D."/>
            <person name="Tyler B.M."/>
            <person name="De Vries R.P."/>
            <person name="Kamoun S."/>
            <person name="Yandell M."/>
            <person name="Tisserat N."/>
            <person name="Buell C.R."/>
        </authorList>
    </citation>
    <scope>NUCLEOTIDE SEQUENCE</scope>
    <source>
        <strain evidence="3">DAOM:BR144</strain>
    </source>
</reference>
<evidence type="ECO:0000313" key="2">
    <source>
        <dbReference type="EnsemblProtists" id="PYU1_T007335"/>
    </source>
</evidence>
<keyword evidence="3" id="KW-1185">Reference proteome</keyword>
<proteinExistence type="predicted"/>
<evidence type="ECO:0000256" key="1">
    <source>
        <dbReference type="SAM" id="MobiDB-lite"/>
    </source>
</evidence>
<feature type="region of interest" description="Disordered" evidence="1">
    <location>
        <begin position="1"/>
        <end position="57"/>
    </location>
</feature>